<protein>
    <submittedName>
        <fullName evidence="1">GNAT family N-acetyltransferase</fullName>
    </submittedName>
</protein>
<dbReference type="EMBL" id="JAHLPM010000004">
    <property type="protein sequence ID" value="MBU5437651.1"/>
    <property type="molecule type" value="Genomic_DNA"/>
</dbReference>
<proteinExistence type="predicted"/>
<comment type="caution">
    <text evidence="1">The sequence shown here is derived from an EMBL/GenBank/DDBJ whole genome shotgun (WGS) entry which is preliminary data.</text>
</comment>
<evidence type="ECO:0000313" key="1">
    <source>
        <dbReference type="EMBL" id="MBU5437651.1"/>
    </source>
</evidence>
<organism evidence="1 2">
    <name type="scientific">Tissierella simiarum</name>
    <dbReference type="NCBI Taxonomy" id="2841534"/>
    <lineage>
        <taxon>Bacteria</taxon>
        <taxon>Bacillati</taxon>
        <taxon>Bacillota</taxon>
        <taxon>Tissierellia</taxon>
        <taxon>Tissierellales</taxon>
        <taxon>Tissierellaceae</taxon>
        <taxon>Tissierella</taxon>
    </lineage>
</organism>
<name>A0ABS6E4A4_9FIRM</name>
<reference evidence="1 2" key="1">
    <citation type="submission" date="2021-06" db="EMBL/GenBank/DDBJ databases">
        <authorList>
            <person name="Sun Q."/>
            <person name="Li D."/>
        </authorList>
    </citation>
    <scope>NUCLEOTIDE SEQUENCE [LARGE SCALE GENOMIC DNA]</scope>
    <source>
        <strain evidence="1 2">MSJ-40</strain>
    </source>
</reference>
<sequence length="83" mass="9181">MNGNAVSICFRSRITNECHEAEVETLPDFRGKGYAAEVVAAWAAAIYEMNRIPTYSTSWDNAASQSVVRKLKCGLYGVDLSIY</sequence>
<evidence type="ECO:0000313" key="2">
    <source>
        <dbReference type="Proteomes" id="UP000749471"/>
    </source>
</evidence>
<dbReference type="PANTHER" id="PTHR31143">
    <property type="match status" value="1"/>
</dbReference>
<gene>
    <name evidence="1" type="ORF">KQI42_06515</name>
</gene>
<keyword evidence="2" id="KW-1185">Reference proteome</keyword>
<dbReference type="InterPro" id="IPR027365">
    <property type="entry name" value="GNAT_acetyltra_YdfB-like"/>
</dbReference>
<dbReference type="RefSeq" id="WP_216517963.1">
    <property type="nucleotide sequence ID" value="NZ_JAHLPM010000004.1"/>
</dbReference>
<accession>A0ABS6E4A4</accession>
<dbReference type="PANTHER" id="PTHR31143:SF2">
    <property type="entry name" value="FR47-LIKE DOMAIN-CONTAINING PROTEIN-RELATED"/>
    <property type="match status" value="1"/>
</dbReference>
<dbReference type="Pfam" id="PF12746">
    <property type="entry name" value="GNAT_acetyltran"/>
    <property type="match status" value="1"/>
</dbReference>
<dbReference type="Proteomes" id="UP000749471">
    <property type="component" value="Unassembled WGS sequence"/>
</dbReference>